<feature type="domain" description="Surface lipoprotein assembly modifier C-terminal" evidence="1">
    <location>
        <begin position="211"/>
        <end position="471"/>
    </location>
</feature>
<dbReference type="AlphaFoldDB" id="U2W8W7"/>
<name>U2W8W7_9PROT</name>
<proteinExistence type="predicted"/>
<keyword evidence="3" id="KW-1185">Reference proteome</keyword>
<dbReference type="RefSeq" id="WP_021778007.1">
    <property type="nucleotide sequence ID" value="NZ_AWXE01000005.1"/>
</dbReference>
<protein>
    <recommendedName>
        <fullName evidence="1">Surface lipoprotein assembly modifier C-terminal domain-containing protein</fullName>
    </recommendedName>
</protein>
<accession>U2W8W7</accession>
<dbReference type="InterPro" id="IPR007655">
    <property type="entry name" value="Slam_C"/>
</dbReference>
<sequence>MRFSSKLRQLICYAVLLLTPEIVDGGGIDISDRAKSSIVNVNSAYTDSDLLDPQSSSPPSQMGIFTQVLGDPGNLELNFLLFKKQLAENNVKGATATLERVLLTDPKSKLARVMYAQLKLRMGNRTEGLRNLNQIVQDETASDDMRRNAASLRDGIKRTEQMNVRGTPRKKFVSRFKLGGGIAENALGSSEETQITFFDNDFLNSVPNIDENFTTVQLDVTYTPEFNLGDDEFLQFYVSNQIKDFNDLNRYDLSLTTLGMSYSKGLGENNTKTLGFSASITDINLSWHNYAKIYNLTANLKLPMTEAFSFIPVVAATRSVHGFHPDIAINNGNTGWSYKAGLGAEYRKESFFISLQPSLTQLDKNDKLNNYDQEQIAFVAGRKFEQILISGRLFRSHRKYELADPFISSMRKRKDRMTEYSASLFWTPKALQQNRLVPQLELSIFHKETRSNLPNFSKETTDFTLSMSWVF</sequence>
<dbReference type="Proteomes" id="UP000016762">
    <property type="component" value="Unassembled WGS sequence"/>
</dbReference>
<evidence type="ECO:0000313" key="2">
    <source>
        <dbReference type="EMBL" id="ERL46034.1"/>
    </source>
</evidence>
<dbReference type="Pfam" id="PF04575">
    <property type="entry name" value="SlipAM"/>
    <property type="match status" value="1"/>
</dbReference>
<comment type="caution">
    <text evidence="2">The sequence shown here is derived from an EMBL/GenBank/DDBJ whole genome shotgun (WGS) entry which is preliminary data.</text>
</comment>
<organism evidence="2 3">
    <name type="scientific">Candidatus Micropelagius thuwalensis</name>
    <dbReference type="NCBI Taxonomy" id="1397666"/>
    <lineage>
        <taxon>Bacteria</taxon>
        <taxon>Pseudomonadati</taxon>
        <taxon>Pseudomonadota</taxon>
        <taxon>Alphaproteobacteria</taxon>
        <taxon>PS1 clade</taxon>
        <taxon>Candidatus Micropelagius</taxon>
    </lineage>
</organism>
<dbReference type="STRING" id="1397666.RS24_02105"/>
<dbReference type="EMBL" id="AWXE01000005">
    <property type="protein sequence ID" value="ERL46034.1"/>
    <property type="molecule type" value="Genomic_DNA"/>
</dbReference>
<dbReference type="eggNOG" id="ENOG5034BBH">
    <property type="taxonomic scope" value="Bacteria"/>
</dbReference>
<evidence type="ECO:0000259" key="1">
    <source>
        <dbReference type="Pfam" id="PF04575"/>
    </source>
</evidence>
<reference evidence="2 3" key="1">
    <citation type="journal article" date="2014" name="FEMS Microbiol. Ecol.">
        <title>Genomic differentiation among two strains of the PS1 clade isolated from geographically separated marine habitats.</title>
        <authorList>
            <person name="Jimenez-Infante F."/>
            <person name="Ngugi D.K."/>
            <person name="Alam I."/>
            <person name="Rashid M."/>
            <person name="Baalawi W."/>
            <person name="Kamau A.A."/>
            <person name="Bajic V.B."/>
            <person name="Stingl U."/>
        </authorList>
    </citation>
    <scope>NUCLEOTIDE SEQUENCE [LARGE SCALE GENOMIC DNA]</scope>
    <source>
        <strain evidence="2 3">RS24</strain>
    </source>
</reference>
<gene>
    <name evidence="2" type="ORF">RS24_02105</name>
</gene>
<evidence type="ECO:0000313" key="3">
    <source>
        <dbReference type="Proteomes" id="UP000016762"/>
    </source>
</evidence>